<evidence type="ECO:0000256" key="1">
    <source>
        <dbReference type="ARBA" id="ARBA00004167"/>
    </source>
</evidence>
<keyword evidence="4 7" id="KW-1133">Transmembrane helix</keyword>
<dbReference type="Proteomes" id="UP000231267">
    <property type="component" value="Unassembled WGS sequence"/>
</dbReference>
<accession>A0A2J0LF75</accession>
<dbReference type="Gene3D" id="3.30.700.10">
    <property type="entry name" value="Glycoprotein, Type 4 Pilin"/>
    <property type="match status" value="1"/>
</dbReference>
<evidence type="ECO:0000256" key="3">
    <source>
        <dbReference type="ARBA" id="ARBA00022692"/>
    </source>
</evidence>
<dbReference type="InterPro" id="IPR048769">
    <property type="entry name" value="HepT-like_dom"/>
</dbReference>
<name>A0A2J0LF75_9BACT</name>
<keyword evidence="2" id="KW-0488">Methylation</keyword>
<evidence type="ECO:0000313" key="9">
    <source>
        <dbReference type="EMBL" id="PIW66508.1"/>
    </source>
</evidence>
<keyword evidence="3 7" id="KW-0812">Transmembrane</keyword>
<organism evidence="9 10">
    <name type="scientific">Candidatus Taenaricola geysiri</name>
    <dbReference type="NCBI Taxonomy" id="1974752"/>
    <lineage>
        <taxon>Bacteria</taxon>
        <taxon>Pseudomonadati</taxon>
        <taxon>Candidatus Omnitrophota</taxon>
        <taxon>Candidatus Taenaricola</taxon>
    </lineage>
</organism>
<dbReference type="PROSITE" id="PS00409">
    <property type="entry name" value="PROKAR_NTER_METHYL"/>
    <property type="match status" value="1"/>
</dbReference>
<evidence type="ECO:0000256" key="6">
    <source>
        <dbReference type="SAM" id="Coils"/>
    </source>
</evidence>
<gene>
    <name evidence="9" type="ORF">COW11_02975</name>
</gene>
<dbReference type="Pfam" id="PF20797">
    <property type="entry name" value="HepT-like_2"/>
    <property type="match status" value="1"/>
</dbReference>
<dbReference type="InterPro" id="IPR012902">
    <property type="entry name" value="N_methyl_site"/>
</dbReference>
<dbReference type="Pfam" id="PF07963">
    <property type="entry name" value="N_methyl"/>
    <property type="match status" value="1"/>
</dbReference>
<dbReference type="AlphaFoldDB" id="A0A2J0LF75"/>
<evidence type="ECO:0000259" key="8">
    <source>
        <dbReference type="Pfam" id="PF20797"/>
    </source>
</evidence>
<dbReference type="SUPFAM" id="SSF54523">
    <property type="entry name" value="Pili subunits"/>
    <property type="match status" value="1"/>
</dbReference>
<evidence type="ECO:0000256" key="2">
    <source>
        <dbReference type="ARBA" id="ARBA00022481"/>
    </source>
</evidence>
<evidence type="ECO:0000256" key="4">
    <source>
        <dbReference type="ARBA" id="ARBA00022989"/>
    </source>
</evidence>
<evidence type="ECO:0000256" key="5">
    <source>
        <dbReference type="ARBA" id="ARBA00023136"/>
    </source>
</evidence>
<dbReference type="GO" id="GO:0016020">
    <property type="term" value="C:membrane"/>
    <property type="evidence" value="ECO:0007669"/>
    <property type="project" value="UniProtKB-SubCell"/>
</dbReference>
<dbReference type="InterPro" id="IPR045584">
    <property type="entry name" value="Pilin-like"/>
</dbReference>
<dbReference type="EMBL" id="PFGP01000066">
    <property type="protein sequence ID" value="PIW66508.1"/>
    <property type="molecule type" value="Genomic_DNA"/>
</dbReference>
<comment type="caution">
    <text evidence="9">The sequence shown here is derived from an EMBL/GenBank/DDBJ whole genome shotgun (WGS) entry which is preliminary data.</text>
</comment>
<evidence type="ECO:0000313" key="10">
    <source>
        <dbReference type="Proteomes" id="UP000231267"/>
    </source>
</evidence>
<sequence>MISLKKARCYMKKNNNEIIKIVANNIHQELSSLQEICLQIESLLKKAEELEEEEKTFYNRAAGSMLHDFYTGLEKIFCNIASKIDKNLPRGEDWHIKLLMSMSETKKNRPEVISLELMEELKEYLGFRHLFRNIYGMQLNREKLEQLLLKIQNKLWIDIKLSLNLFIKKLPMRQPMRKKRKFIAGFTLVELLIVIIIIGILAVMAVPQYQKMVEKAKWQGPKNMLFAIRNACLMFYQERGFYPVVGGVGHYLNSGVVDQNLVNSIVVDITQAGAGRYTYIVYDPIFWRNVLFVRAVYDKTGNGYTADDDIISVGLDGTIAGPDYH</sequence>
<keyword evidence="5 7" id="KW-0472">Membrane</keyword>
<dbReference type="NCBIfam" id="TIGR02532">
    <property type="entry name" value="IV_pilin_GFxxxE"/>
    <property type="match status" value="1"/>
</dbReference>
<evidence type="ECO:0000256" key="7">
    <source>
        <dbReference type="SAM" id="Phobius"/>
    </source>
</evidence>
<proteinExistence type="predicted"/>
<feature type="coiled-coil region" evidence="6">
    <location>
        <begin position="30"/>
        <end position="60"/>
    </location>
</feature>
<reference evidence="9 10" key="1">
    <citation type="submission" date="2017-09" db="EMBL/GenBank/DDBJ databases">
        <title>Depth-based differentiation of microbial function through sediment-hosted aquifers and enrichment of novel symbionts in the deep terrestrial subsurface.</title>
        <authorList>
            <person name="Probst A.J."/>
            <person name="Ladd B."/>
            <person name="Jarett J.K."/>
            <person name="Geller-Mcgrath D.E."/>
            <person name="Sieber C.M."/>
            <person name="Emerson J.B."/>
            <person name="Anantharaman K."/>
            <person name="Thomas B.C."/>
            <person name="Malmstrom R."/>
            <person name="Stieglmeier M."/>
            <person name="Klingl A."/>
            <person name="Woyke T."/>
            <person name="Ryan C.M."/>
            <person name="Banfield J.F."/>
        </authorList>
    </citation>
    <scope>NUCLEOTIDE SEQUENCE [LARGE SCALE GENOMIC DNA]</scope>
    <source>
        <strain evidence="9">CG12_big_fil_rev_8_21_14_0_65_43_15</strain>
    </source>
</reference>
<feature type="domain" description="HepT-like" evidence="8">
    <location>
        <begin position="61"/>
        <end position="169"/>
    </location>
</feature>
<comment type="subcellular location">
    <subcellularLocation>
        <location evidence="1">Membrane</location>
        <topology evidence="1">Single-pass membrane protein</topology>
    </subcellularLocation>
</comment>
<feature type="transmembrane region" description="Helical" evidence="7">
    <location>
        <begin position="182"/>
        <end position="206"/>
    </location>
</feature>
<protein>
    <recommendedName>
        <fullName evidence="8">HepT-like domain-containing protein</fullName>
    </recommendedName>
</protein>
<dbReference type="PANTHER" id="PTHR30093:SF44">
    <property type="entry name" value="TYPE II SECRETION SYSTEM CORE PROTEIN G"/>
    <property type="match status" value="1"/>
</dbReference>
<dbReference type="PANTHER" id="PTHR30093">
    <property type="entry name" value="GENERAL SECRETION PATHWAY PROTEIN G"/>
    <property type="match status" value="1"/>
</dbReference>
<keyword evidence="6" id="KW-0175">Coiled coil</keyword>